<dbReference type="Pfam" id="PF00144">
    <property type="entry name" value="Beta-lactamase"/>
    <property type="match status" value="1"/>
</dbReference>
<gene>
    <name evidence="5" type="ORF">AYR63_13065</name>
</gene>
<sequence length="396" mass="44627">MVDNLILKMETNETNGGKIMQPRKQALKIGAVLLAVSTVGLIGWHLHQRHQTVITTSHQSLQPATKSGKQRQTASHKRRRVTQYLTRHHFVGSALVIKNNRVIYQQGIGWANARQSVPNDNQSEYQILSIQKSLTAAMVMKLVTAHRLRLNTTLSRFYPKIKNADHISIRSLLNMTSGLSLTHGSPSRLTAKQVVAYDADHLTSQPNQVGQWHYEPVNYVLLTGIIMRLTHRSYAQNFNTMFKGPIHLLHSGFVQQWGHTVFRTTSYHHISNRQIVPNYQRVYHESTVAMQNELGTGQVYMSTQDLFRVEQALLQGRLISKRAVAQLHQPGSVSTYGGGVYNQPDGIRLHGIGYGYESAALLTRNDRTGVVLLSNDYRRHASVLPLANTMFKKVAD</sequence>
<name>A0A1B2J108_9LACO</name>
<keyword evidence="6" id="KW-1185">Reference proteome</keyword>
<keyword evidence="2" id="KW-0472">Membrane</keyword>
<evidence type="ECO:0000313" key="5">
    <source>
        <dbReference type="EMBL" id="ANZ67977.1"/>
    </source>
</evidence>
<dbReference type="SUPFAM" id="SSF56601">
    <property type="entry name" value="beta-lactamase/transpeptidase-like"/>
    <property type="match status" value="1"/>
</dbReference>
<dbReference type="PANTHER" id="PTHR46825:SF11">
    <property type="entry name" value="PENICILLIN-BINDING PROTEIN 4"/>
    <property type="match status" value="1"/>
</dbReference>
<dbReference type="Proteomes" id="UP000093267">
    <property type="component" value="Chromosome"/>
</dbReference>
<dbReference type="GO" id="GO:0016020">
    <property type="term" value="C:membrane"/>
    <property type="evidence" value="ECO:0007669"/>
    <property type="project" value="UniProtKB-SubCell"/>
</dbReference>
<dbReference type="EMBL" id="CP014924">
    <property type="protein sequence ID" value="ANZ67977.1"/>
    <property type="molecule type" value="Genomic_DNA"/>
</dbReference>
<dbReference type="InterPro" id="IPR001466">
    <property type="entry name" value="Beta-lactam-related"/>
</dbReference>
<feature type="domain" description="Beta-lactamase-related" evidence="4">
    <location>
        <begin position="79"/>
        <end position="379"/>
    </location>
</feature>
<accession>A0A1B2J108</accession>
<dbReference type="InterPro" id="IPR012338">
    <property type="entry name" value="Beta-lactam/transpept-like"/>
</dbReference>
<dbReference type="PANTHER" id="PTHR46825">
    <property type="entry name" value="D-ALANYL-D-ALANINE-CARBOXYPEPTIDASE/ENDOPEPTIDASE AMPH"/>
    <property type="match status" value="1"/>
</dbReference>
<evidence type="ECO:0000256" key="3">
    <source>
        <dbReference type="SAM" id="MobiDB-lite"/>
    </source>
</evidence>
<dbReference type="Gene3D" id="3.40.710.10">
    <property type="entry name" value="DD-peptidase/beta-lactamase superfamily"/>
    <property type="match status" value="1"/>
</dbReference>
<proteinExistence type="predicted"/>
<evidence type="ECO:0000256" key="2">
    <source>
        <dbReference type="ARBA" id="ARBA00023136"/>
    </source>
</evidence>
<feature type="compositionally biased region" description="Polar residues" evidence="3">
    <location>
        <begin position="56"/>
        <end position="73"/>
    </location>
</feature>
<evidence type="ECO:0000259" key="4">
    <source>
        <dbReference type="Pfam" id="PF00144"/>
    </source>
</evidence>
<comment type="subcellular location">
    <subcellularLocation>
        <location evidence="1">Membrane</location>
    </subcellularLocation>
</comment>
<feature type="region of interest" description="Disordered" evidence="3">
    <location>
        <begin position="56"/>
        <end position="81"/>
    </location>
</feature>
<dbReference type="AlphaFoldDB" id="A0A1B2J108"/>
<reference evidence="5 6" key="1">
    <citation type="submission" date="2016-03" db="EMBL/GenBank/DDBJ databases">
        <title>Pediococcus and Lactobacillus from brewery environment - whole genome sequencing and assembly.</title>
        <authorList>
            <person name="Behr J."/>
            <person name="Geissler A.J."/>
            <person name="Vogel R.F."/>
        </authorList>
    </citation>
    <scope>NUCLEOTIDE SEQUENCE [LARGE SCALE GENOMIC DNA]</scope>
    <source>
        <strain evidence="5 6">TMW 1.1995</strain>
    </source>
</reference>
<protein>
    <recommendedName>
        <fullName evidence="4">Beta-lactamase-related domain-containing protein</fullName>
    </recommendedName>
</protein>
<evidence type="ECO:0000256" key="1">
    <source>
        <dbReference type="ARBA" id="ARBA00004370"/>
    </source>
</evidence>
<dbReference type="InterPro" id="IPR050491">
    <property type="entry name" value="AmpC-like"/>
</dbReference>
<evidence type="ECO:0000313" key="6">
    <source>
        <dbReference type="Proteomes" id="UP000093267"/>
    </source>
</evidence>
<organism evidence="5 6">
    <name type="scientific">Secundilactobacillus paracollinoides</name>
    <dbReference type="NCBI Taxonomy" id="240427"/>
    <lineage>
        <taxon>Bacteria</taxon>
        <taxon>Bacillati</taxon>
        <taxon>Bacillota</taxon>
        <taxon>Bacilli</taxon>
        <taxon>Lactobacillales</taxon>
        <taxon>Lactobacillaceae</taxon>
        <taxon>Secundilactobacillus</taxon>
    </lineage>
</organism>
<dbReference type="STRING" id="240427.AYR62_06160"/>